<dbReference type="RefSeq" id="WP_217633708.1">
    <property type="nucleotide sequence ID" value="NZ_FNNZ01000014.1"/>
</dbReference>
<gene>
    <name evidence="2" type="ORF">SAMN05421783_114109</name>
</gene>
<feature type="transmembrane region" description="Helical" evidence="1">
    <location>
        <begin position="12"/>
        <end position="36"/>
    </location>
</feature>
<evidence type="ECO:0000256" key="1">
    <source>
        <dbReference type="SAM" id="Phobius"/>
    </source>
</evidence>
<proteinExistence type="predicted"/>
<protein>
    <submittedName>
        <fullName evidence="2">Type IV pilus assembly protein PilV</fullName>
    </submittedName>
</protein>
<evidence type="ECO:0000313" key="2">
    <source>
        <dbReference type="EMBL" id="SDX11868.1"/>
    </source>
</evidence>
<keyword evidence="3" id="KW-1185">Reference proteome</keyword>
<dbReference type="Proteomes" id="UP000198816">
    <property type="component" value="Unassembled WGS sequence"/>
</dbReference>
<dbReference type="Pfam" id="PF07963">
    <property type="entry name" value="N_methyl"/>
    <property type="match status" value="1"/>
</dbReference>
<dbReference type="STRING" id="1058.SAMN05421783_114109"/>
<dbReference type="InterPro" id="IPR012902">
    <property type="entry name" value="N_methyl_site"/>
</dbReference>
<organism evidence="2 3">
    <name type="scientific">Thiocapsa roseopersicina</name>
    <dbReference type="NCBI Taxonomy" id="1058"/>
    <lineage>
        <taxon>Bacteria</taxon>
        <taxon>Pseudomonadati</taxon>
        <taxon>Pseudomonadota</taxon>
        <taxon>Gammaproteobacteria</taxon>
        <taxon>Chromatiales</taxon>
        <taxon>Chromatiaceae</taxon>
        <taxon>Thiocapsa</taxon>
    </lineage>
</organism>
<dbReference type="AlphaFoldDB" id="A0A1H2Z4D3"/>
<evidence type="ECO:0000313" key="3">
    <source>
        <dbReference type="Proteomes" id="UP000198816"/>
    </source>
</evidence>
<dbReference type="InterPro" id="IPR013362">
    <property type="entry name" value="Pilus_4_PilV"/>
</dbReference>
<dbReference type="PROSITE" id="PS00409">
    <property type="entry name" value="PROKAR_NTER_METHYL"/>
    <property type="match status" value="1"/>
</dbReference>
<sequence>MKRLHAPRRRWSGFTLVEVLVTAVIIAFGLLSLSALQAKMVMLQMEGYQRAHALVLAEDMAARINSQRLSAKAGDYASSGSPAVLGTGDNYSDCTALTDIPARDLCEWSLALKGAGTTEDVDGEVSFLGAMIDARGCLEHIRSSPEAFRVSVVWQGLSDTVAPSAALSCGRDQYGSELRRRVLAITVTLANLN</sequence>
<dbReference type="NCBIfam" id="TIGR02523">
    <property type="entry name" value="type_IV_pilV"/>
    <property type="match status" value="1"/>
</dbReference>
<keyword evidence="1" id="KW-0812">Transmembrane</keyword>
<dbReference type="NCBIfam" id="TIGR02532">
    <property type="entry name" value="IV_pilin_GFxxxE"/>
    <property type="match status" value="1"/>
</dbReference>
<dbReference type="EMBL" id="FNNZ01000014">
    <property type="protein sequence ID" value="SDX11868.1"/>
    <property type="molecule type" value="Genomic_DNA"/>
</dbReference>
<name>A0A1H2Z4D3_THIRO</name>
<reference evidence="3" key="1">
    <citation type="submission" date="2016-10" db="EMBL/GenBank/DDBJ databases">
        <authorList>
            <person name="Varghese N."/>
            <person name="Submissions S."/>
        </authorList>
    </citation>
    <scope>NUCLEOTIDE SEQUENCE [LARGE SCALE GENOMIC DNA]</scope>
    <source>
        <strain evidence="3">DSM 217</strain>
    </source>
</reference>
<keyword evidence="1" id="KW-1133">Transmembrane helix</keyword>
<keyword evidence="1" id="KW-0472">Membrane</keyword>
<accession>A0A1H2Z4D3</accession>